<dbReference type="InterPro" id="IPR027417">
    <property type="entry name" value="P-loop_NTPase"/>
</dbReference>
<feature type="compositionally biased region" description="Polar residues" evidence="2">
    <location>
        <begin position="10"/>
        <end position="26"/>
    </location>
</feature>
<dbReference type="GO" id="GO:0016787">
    <property type="term" value="F:hydrolase activity"/>
    <property type="evidence" value="ECO:0007669"/>
    <property type="project" value="UniProtKB-KW"/>
</dbReference>
<reference evidence="4" key="1">
    <citation type="journal article" date="2024" name="BMC Genomics">
        <title>Functional annotation of a divergent genome using sequence and structure-based similarity.</title>
        <authorList>
            <person name="Svedberg D."/>
            <person name="Winiger R.R."/>
            <person name="Berg A."/>
            <person name="Sharma H."/>
            <person name="Tellgren-Roth C."/>
            <person name="Debrunner-Vossbrinck B.A."/>
            <person name="Vossbrinck C.R."/>
            <person name="Barandun J."/>
        </authorList>
    </citation>
    <scope>NUCLEOTIDE SEQUENCE</scope>
    <source>
        <strain evidence="4">Illinois isolate</strain>
    </source>
</reference>
<dbReference type="EMBL" id="CP142732">
    <property type="protein sequence ID" value="WUR04027.1"/>
    <property type="molecule type" value="Genomic_DNA"/>
</dbReference>
<dbReference type="GeneID" id="90541852"/>
<accession>A0AAX4JDJ6</accession>
<dbReference type="Proteomes" id="UP001334084">
    <property type="component" value="Chromosome 7"/>
</dbReference>
<feature type="domain" description="Bacteriophage/plasmid primase P4 C-terminal" evidence="3">
    <location>
        <begin position="204"/>
        <end position="303"/>
    </location>
</feature>
<dbReference type="InterPro" id="IPR051620">
    <property type="entry name" value="ORF904-like_C"/>
</dbReference>
<organism evidence="4 5">
    <name type="scientific">Vairimorpha necatrix</name>
    <dbReference type="NCBI Taxonomy" id="6039"/>
    <lineage>
        <taxon>Eukaryota</taxon>
        <taxon>Fungi</taxon>
        <taxon>Fungi incertae sedis</taxon>
        <taxon>Microsporidia</taxon>
        <taxon>Nosematidae</taxon>
        <taxon>Vairimorpha</taxon>
    </lineage>
</organism>
<dbReference type="InterPro" id="IPR014818">
    <property type="entry name" value="Phage/plasmid_primase_P4_C"/>
</dbReference>
<proteinExistence type="predicted"/>
<dbReference type="Gene3D" id="3.40.50.300">
    <property type="entry name" value="P-loop containing nucleotide triphosphate hydrolases"/>
    <property type="match status" value="1"/>
</dbReference>
<protein>
    <submittedName>
        <fullName evidence="4">Primase</fullName>
    </submittedName>
</protein>
<keyword evidence="1" id="KW-0378">Hydrolase</keyword>
<evidence type="ECO:0000259" key="3">
    <source>
        <dbReference type="Pfam" id="PF08706"/>
    </source>
</evidence>
<dbReference type="Pfam" id="PF08706">
    <property type="entry name" value="D5_N"/>
    <property type="match status" value="1"/>
</dbReference>
<evidence type="ECO:0000256" key="2">
    <source>
        <dbReference type="SAM" id="MobiDB-lite"/>
    </source>
</evidence>
<gene>
    <name evidence="4" type="ORF">VNE69_07096</name>
</gene>
<evidence type="ECO:0000256" key="1">
    <source>
        <dbReference type="ARBA" id="ARBA00022801"/>
    </source>
</evidence>
<dbReference type="RefSeq" id="XP_065330172.1">
    <property type="nucleotide sequence ID" value="XM_065474100.1"/>
</dbReference>
<dbReference type="KEGG" id="vnx:VNE69_07096"/>
<sequence>MERNDKNSKPEPSSLTDEKSTVNNGASQIKALESANDEYRKQNKAEDIQTLPAAFDYVRTHQIDIKKIIADGGYVQHSVRIYNNHVSNITNNYYITQIDTSQKVKTKKHGVLRSAMDNEALRNLYTAKDFEVLNDIVLMPLHQNILRIFLLSEESKNYKYFNLVFYEKTNGLWAPSKEKRLKTAVIHCIRKFFVPFASWLETIEDLEPAAHRAGIRFLKKMDRFGIVKQIVCASYIILKDNNFGEKLDGDFTVIPFKTKVYSLDKRELRDYTNEDYFSKRFPLDYNPLADTSIAIKFIKSIFPDREVLDYALSEFASWLDFRFPNDYMLFFNGSGSNGKSLLIRLLSSIFGDFSESLPSNFFSVESDYSNMTNPMIKGLKTMRVAFLSNPEGNNLKSEFIKYLCRSNEISVWSQFSNEICKFKLTTKFVIAMEYLPSFSSVDQALWRRIRILPFTTKFVDNPKKKFEKKIDRSLSDNIEDNQPLKESLLKLLIEKYHTIKDINIEPPSACIQELEYIKSIEEEFKNWLEENVVYKQGKILSKNELFARYEGYPYEVRPLDEDQQAKLKIVNAYIEKLNDDMKDLIQPSQLIYNGRHKILGTSSTKCGYMNLWYVDEEEENNEDR</sequence>
<evidence type="ECO:0000313" key="5">
    <source>
        <dbReference type="Proteomes" id="UP001334084"/>
    </source>
</evidence>
<dbReference type="PANTHER" id="PTHR35372">
    <property type="entry name" value="ATP BINDING PROTEIN-RELATED"/>
    <property type="match status" value="1"/>
</dbReference>
<name>A0AAX4JDJ6_9MICR</name>
<evidence type="ECO:0000313" key="4">
    <source>
        <dbReference type="EMBL" id="WUR04027.1"/>
    </source>
</evidence>
<feature type="region of interest" description="Disordered" evidence="2">
    <location>
        <begin position="1"/>
        <end position="26"/>
    </location>
</feature>
<dbReference type="PANTHER" id="PTHR35372:SF2">
    <property type="entry name" value="SF3 HELICASE DOMAIN-CONTAINING PROTEIN"/>
    <property type="match status" value="1"/>
</dbReference>
<dbReference type="AlphaFoldDB" id="A0AAX4JDJ6"/>
<keyword evidence="5" id="KW-1185">Reference proteome</keyword>